<evidence type="ECO:0000313" key="2">
    <source>
        <dbReference type="EMBL" id="EFJ23206.1"/>
    </source>
</evidence>
<dbReference type="EMBL" id="GL377593">
    <property type="protein sequence ID" value="EFJ23206.1"/>
    <property type="molecule type" value="Genomic_DNA"/>
</dbReference>
<dbReference type="Gramene" id="EFJ23206">
    <property type="protein sequence ID" value="EFJ23206"/>
    <property type="gene ID" value="SELMODRAFT_415772"/>
</dbReference>
<proteinExistence type="predicted"/>
<feature type="compositionally biased region" description="Polar residues" evidence="1">
    <location>
        <begin position="18"/>
        <end position="30"/>
    </location>
</feature>
<protein>
    <submittedName>
        <fullName evidence="2">Uncharacterized protein</fullName>
    </submittedName>
</protein>
<evidence type="ECO:0000256" key="1">
    <source>
        <dbReference type="SAM" id="MobiDB-lite"/>
    </source>
</evidence>
<evidence type="ECO:0000313" key="3">
    <source>
        <dbReference type="Proteomes" id="UP000001514"/>
    </source>
</evidence>
<dbReference type="KEGG" id="smo:SELMODRAFT_415772"/>
<accession>D8RX71</accession>
<organism evidence="3">
    <name type="scientific">Selaginella moellendorffii</name>
    <name type="common">Spikemoss</name>
    <dbReference type="NCBI Taxonomy" id="88036"/>
    <lineage>
        <taxon>Eukaryota</taxon>
        <taxon>Viridiplantae</taxon>
        <taxon>Streptophyta</taxon>
        <taxon>Embryophyta</taxon>
        <taxon>Tracheophyta</taxon>
        <taxon>Lycopodiopsida</taxon>
        <taxon>Selaginellales</taxon>
        <taxon>Selaginellaceae</taxon>
        <taxon>Selaginella</taxon>
    </lineage>
</organism>
<keyword evidence="3" id="KW-1185">Reference proteome</keyword>
<gene>
    <name evidence="2" type="ORF">SELMODRAFT_415772</name>
</gene>
<feature type="compositionally biased region" description="Basic and acidic residues" evidence="1">
    <location>
        <begin position="32"/>
        <end position="53"/>
    </location>
</feature>
<feature type="region of interest" description="Disordered" evidence="1">
    <location>
        <begin position="18"/>
        <end position="53"/>
    </location>
</feature>
<dbReference type="AlphaFoldDB" id="D8RX71"/>
<dbReference type="Proteomes" id="UP000001514">
    <property type="component" value="Unassembled WGS sequence"/>
</dbReference>
<sequence length="116" mass="13337">MWMDTQAAQCDRFDIPKGSSSCDNSWTKSRSGGRDWRWHAEKTPKEAGNRLEARARRHRPLAKCWPEDLSQTTTWICPSDKQGECLLCCYFCIIKQPLVSMLHFGSFHGNKDSAKD</sequence>
<dbReference type="HOGENOM" id="CLU_2101131_0_0_1"/>
<reference evidence="2 3" key="1">
    <citation type="journal article" date="2011" name="Science">
        <title>The Selaginella genome identifies genetic changes associated with the evolution of vascular plants.</title>
        <authorList>
            <person name="Banks J.A."/>
            <person name="Nishiyama T."/>
            <person name="Hasebe M."/>
            <person name="Bowman J.L."/>
            <person name="Gribskov M."/>
            <person name="dePamphilis C."/>
            <person name="Albert V.A."/>
            <person name="Aono N."/>
            <person name="Aoyama T."/>
            <person name="Ambrose B.A."/>
            <person name="Ashton N.W."/>
            <person name="Axtell M.J."/>
            <person name="Barker E."/>
            <person name="Barker M.S."/>
            <person name="Bennetzen J.L."/>
            <person name="Bonawitz N.D."/>
            <person name="Chapple C."/>
            <person name="Cheng C."/>
            <person name="Correa L.G."/>
            <person name="Dacre M."/>
            <person name="DeBarry J."/>
            <person name="Dreyer I."/>
            <person name="Elias M."/>
            <person name="Engstrom E.M."/>
            <person name="Estelle M."/>
            <person name="Feng L."/>
            <person name="Finet C."/>
            <person name="Floyd S.K."/>
            <person name="Frommer W.B."/>
            <person name="Fujita T."/>
            <person name="Gramzow L."/>
            <person name="Gutensohn M."/>
            <person name="Harholt J."/>
            <person name="Hattori M."/>
            <person name="Heyl A."/>
            <person name="Hirai T."/>
            <person name="Hiwatashi Y."/>
            <person name="Ishikawa M."/>
            <person name="Iwata M."/>
            <person name="Karol K.G."/>
            <person name="Koehler B."/>
            <person name="Kolukisaoglu U."/>
            <person name="Kubo M."/>
            <person name="Kurata T."/>
            <person name="Lalonde S."/>
            <person name="Li K."/>
            <person name="Li Y."/>
            <person name="Litt A."/>
            <person name="Lyons E."/>
            <person name="Manning G."/>
            <person name="Maruyama T."/>
            <person name="Michael T.P."/>
            <person name="Mikami K."/>
            <person name="Miyazaki S."/>
            <person name="Morinaga S."/>
            <person name="Murata T."/>
            <person name="Mueller-Roeber B."/>
            <person name="Nelson D.R."/>
            <person name="Obara M."/>
            <person name="Oguri Y."/>
            <person name="Olmstead R.G."/>
            <person name="Onodera N."/>
            <person name="Petersen B.L."/>
            <person name="Pils B."/>
            <person name="Prigge M."/>
            <person name="Rensing S.A."/>
            <person name="Riano-Pachon D.M."/>
            <person name="Roberts A.W."/>
            <person name="Sato Y."/>
            <person name="Scheller H.V."/>
            <person name="Schulz B."/>
            <person name="Schulz C."/>
            <person name="Shakirov E.V."/>
            <person name="Shibagaki N."/>
            <person name="Shinohara N."/>
            <person name="Shippen D.E."/>
            <person name="Soerensen I."/>
            <person name="Sotooka R."/>
            <person name="Sugimoto N."/>
            <person name="Sugita M."/>
            <person name="Sumikawa N."/>
            <person name="Tanurdzic M."/>
            <person name="Theissen G."/>
            <person name="Ulvskov P."/>
            <person name="Wakazuki S."/>
            <person name="Weng J.K."/>
            <person name="Willats W.W."/>
            <person name="Wipf D."/>
            <person name="Wolf P.G."/>
            <person name="Yang L."/>
            <person name="Zimmer A.D."/>
            <person name="Zhu Q."/>
            <person name="Mitros T."/>
            <person name="Hellsten U."/>
            <person name="Loque D."/>
            <person name="Otillar R."/>
            <person name="Salamov A."/>
            <person name="Schmutz J."/>
            <person name="Shapiro H."/>
            <person name="Lindquist E."/>
            <person name="Lucas S."/>
            <person name="Rokhsar D."/>
            <person name="Grigoriev I.V."/>
        </authorList>
    </citation>
    <scope>NUCLEOTIDE SEQUENCE [LARGE SCALE GENOMIC DNA]</scope>
</reference>
<name>D8RX71_SELML</name>
<dbReference type="InParanoid" id="D8RX71"/>